<organism evidence="1 2">
    <name type="scientific">Taklimakanibacter albus</name>
    <dbReference type="NCBI Taxonomy" id="2800327"/>
    <lineage>
        <taxon>Bacteria</taxon>
        <taxon>Pseudomonadati</taxon>
        <taxon>Pseudomonadota</taxon>
        <taxon>Alphaproteobacteria</taxon>
        <taxon>Hyphomicrobiales</taxon>
        <taxon>Aestuariivirgaceae</taxon>
        <taxon>Taklimakanibacter</taxon>
    </lineage>
</organism>
<dbReference type="Proteomes" id="UP000616151">
    <property type="component" value="Unassembled WGS sequence"/>
</dbReference>
<evidence type="ECO:0000313" key="2">
    <source>
        <dbReference type="Proteomes" id="UP000616151"/>
    </source>
</evidence>
<protein>
    <submittedName>
        <fullName evidence="1">Uncharacterized protein</fullName>
    </submittedName>
</protein>
<proteinExistence type="predicted"/>
<keyword evidence="2" id="KW-1185">Reference proteome</keyword>
<accession>A0ACC5R1U4</accession>
<reference evidence="1" key="1">
    <citation type="submission" date="2021-01" db="EMBL/GenBank/DDBJ databases">
        <authorList>
            <person name="Sun Q."/>
        </authorList>
    </citation>
    <scope>NUCLEOTIDE SEQUENCE</scope>
    <source>
        <strain evidence="1">YIM B02566</strain>
    </source>
</reference>
<sequence>MLFKTAILEGIRDGSITLAFRRWPRSRVREGGEVRTALGVVAVTGIKAIEAEKISDAEARKAGYAGKAQLLAELAKFGSGDVFRIALRFVGQDPRVALRKQAPTKSDETDIAKRLARLDKASKDGAWTLKVLDLIAGHPAVRAADLAARLSWETQPFKIRVRKLKELGLTESLETGYRISPRGAAYLKAAPRA</sequence>
<name>A0ACC5R1U4_9HYPH</name>
<evidence type="ECO:0000313" key="1">
    <source>
        <dbReference type="EMBL" id="MBK1866608.1"/>
    </source>
</evidence>
<comment type="caution">
    <text evidence="1">The sequence shown here is derived from an EMBL/GenBank/DDBJ whole genome shotgun (WGS) entry which is preliminary data.</text>
</comment>
<dbReference type="EMBL" id="JAENHL010000006">
    <property type="protein sequence ID" value="MBK1866608.1"/>
    <property type="molecule type" value="Genomic_DNA"/>
</dbReference>
<gene>
    <name evidence="1" type="ORF">JHL16_09610</name>
</gene>